<proteinExistence type="predicted"/>
<keyword evidence="2" id="KW-1185">Reference proteome</keyword>
<organism evidence="1 2">
    <name type="scientific">Penicillium expansum</name>
    <name type="common">Blue mold rot fungus</name>
    <dbReference type="NCBI Taxonomy" id="27334"/>
    <lineage>
        <taxon>Eukaryota</taxon>
        <taxon>Fungi</taxon>
        <taxon>Dikarya</taxon>
        <taxon>Ascomycota</taxon>
        <taxon>Pezizomycotina</taxon>
        <taxon>Eurotiomycetes</taxon>
        <taxon>Eurotiomycetidae</taxon>
        <taxon>Eurotiales</taxon>
        <taxon>Aspergillaceae</taxon>
        <taxon>Penicillium</taxon>
    </lineage>
</organism>
<name>A0A0A2JEC3_PENEN</name>
<sequence length="114" mass="12262">MENITSSMDNVALASATYTVYLVKQECSSSAPEGGLAIFVYTNEGEDSGDIHFIESGNASVSGLSYQHQTIRVDEINQMGENLMPIGTTPAQKYPGSWVEVMGKLPLLLANESN</sequence>
<evidence type="ECO:0000313" key="1">
    <source>
        <dbReference type="EMBL" id="KGO58418.1"/>
    </source>
</evidence>
<protein>
    <submittedName>
        <fullName evidence="1">Uncharacterized protein</fullName>
    </submittedName>
</protein>
<comment type="caution">
    <text evidence="1">The sequence shown here is derived from an EMBL/GenBank/DDBJ whole genome shotgun (WGS) entry which is preliminary data.</text>
</comment>
<reference evidence="1 2" key="1">
    <citation type="journal article" date="2015" name="Mol. Plant Microbe Interact.">
        <title>Genome, transcriptome, and functional analyses of Penicillium expansum provide new insights into secondary metabolism and pathogenicity.</title>
        <authorList>
            <person name="Ballester A.R."/>
            <person name="Marcet-Houben M."/>
            <person name="Levin E."/>
            <person name="Sela N."/>
            <person name="Selma-Lazaro C."/>
            <person name="Carmona L."/>
            <person name="Wisniewski M."/>
            <person name="Droby S."/>
            <person name="Gonzalez-Candelas L."/>
            <person name="Gabaldon T."/>
        </authorList>
    </citation>
    <scope>NUCLEOTIDE SEQUENCE [LARGE SCALE GENOMIC DNA]</scope>
    <source>
        <strain evidence="1 2">MD-8</strain>
    </source>
</reference>
<dbReference type="OrthoDB" id="4325076at2759"/>
<dbReference type="EMBL" id="JQFZ01000121">
    <property type="protein sequence ID" value="KGO58418.1"/>
    <property type="molecule type" value="Genomic_DNA"/>
</dbReference>
<dbReference type="VEuPathDB" id="FungiDB:PEXP_023750"/>
<accession>A0A0A2JEC3</accession>
<dbReference type="Proteomes" id="UP000030143">
    <property type="component" value="Unassembled WGS sequence"/>
</dbReference>
<dbReference type="PhylomeDB" id="A0A0A2JEC3"/>
<dbReference type="AlphaFoldDB" id="A0A0A2JEC3"/>
<dbReference type="RefSeq" id="XP_016599912.1">
    <property type="nucleotide sequence ID" value="XM_016744199.1"/>
</dbReference>
<dbReference type="HOGENOM" id="CLU_2121871_0_0_1"/>
<dbReference type="GeneID" id="27679619"/>
<gene>
    <name evidence="1" type="ORF">PEX2_069280</name>
</gene>
<evidence type="ECO:0000313" key="2">
    <source>
        <dbReference type="Proteomes" id="UP000030143"/>
    </source>
</evidence>